<dbReference type="InterPro" id="IPR052735">
    <property type="entry name" value="NAD_biosynth-regulator"/>
</dbReference>
<proteinExistence type="predicted"/>
<evidence type="ECO:0000259" key="1">
    <source>
        <dbReference type="Pfam" id="PF13521"/>
    </source>
</evidence>
<evidence type="ECO:0000313" key="2">
    <source>
        <dbReference type="EMBL" id="KKQ67109.1"/>
    </source>
</evidence>
<dbReference type="InterPro" id="IPR027417">
    <property type="entry name" value="P-loop_NTPase"/>
</dbReference>
<sequence length="187" mass="21227">MAERENPMKVTFVGTSCIGKTTLLDEYRTKFNGNPRVNIVDEAARIYFTQNPGTSNRFGKEAQGSVQALALQQEQAAHESKAEVILCDRSVIDAVVYVKASGDQEGALELLDRVKFWLPTYNKFLLLNPTDVPYQTDEVRQESEQVRQGFHNAYLEFFEESGIPYELLSGTLEQRVERVDEILSEKI</sequence>
<dbReference type="EMBL" id="LBUP01000001">
    <property type="protein sequence ID" value="KKQ67109.1"/>
    <property type="molecule type" value="Genomic_DNA"/>
</dbReference>
<dbReference type="Pfam" id="PF13521">
    <property type="entry name" value="AAA_28"/>
    <property type="match status" value="1"/>
</dbReference>
<feature type="domain" description="NadR/Ttd14 AAA" evidence="1">
    <location>
        <begin position="9"/>
        <end position="175"/>
    </location>
</feature>
<accession>A0A0G0M0F1</accession>
<comment type="caution">
    <text evidence="2">The sequence shown here is derived from an EMBL/GenBank/DDBJ whole genome shotgun (WGS) entry which is preliminary data.</text>
</comment>
<dbReference type="PANTHER" id="PTHR37512">
    <property type="entry name" value="TRIFUNCTIONAL NAD BIOSYNTHESIS/REGULATOR PROTEIN NADR"/>
    <property type="match status" value="1"/>
</dbReference>
<dbReference type="InterPro" id="IPR038727">
    <property type="entry name" value="NadR/Ttd14_AAA_dom"/>
</dbReference>
<dbReference type="PANTHER" id="PTHR37512:SF1">
    <property type="entry name" value="NADR_TTD14 AAA DOMAIN-CONTAINING PROTEIN"/>
    <property type="match status" value="1"/>
</dbReference>
<name>A0A0G0M0F1_9BACT</name>
<evidence type="ECO:0000313" key="3">
    <source>
        <dbReference type="Proteomes" id="UP000034235"/>
    </source>
</evidence>
<organism evidence="2 3">
    <name type="scientific">Candidatus Daviesbacteria bacterium GW2011_GWA2_38_24</name>
    <dbReference type="NCBI Taxonomy" id="1618422"/>
    <lineage>
        <taxon>Bacteria</taxon>
        <taxon>Candidatus Daviesiibacteriota</taxon>
    </lineage>
</organism>
<dbReference type="Gene3D" id="3.40.50.300">
    <property type="entry name" value="P-loop containing nucleotide triphosphate hydrolases"/>
    <property type="match status" value="1"/>
</dbReference>
<dbReference type="AlphaFoldDB" id="A0A0G0M0F1"/>
<dbReference type="SUPFAM" id="SSF52540">
    <property type="entry name" value="P-loop containing nucleoside triphosphate hydrolases"/>
    <property type="match status" value="1"/>
</dbReference>
<dbReference type="Proteomes" id="UP000034235">
    <property type="component" value="Unassembled WGS sequence"/>
</dbReference>
<reference evidence="2 3" key="1">
    <citation type="journal article" date="2015" name="Nature">
        <title>rRNA introns, odd ribosomes, and small enigmatic genomes across a large radiation of phyla.</title>
        <authorList>
            <person name="Brown C.T."/>
            <person name="Hug L.A."/>
            <person name="Thomas B.C."/>
            <person name="Sharon I."/>
            <person name="Castelle C.J."/>
            <person name="Singh A."/>
            <person name="Wilkins M.J."/>
            <person name="Williams K.H."/>
            <person name="Banfield J.F."/>
        </authorList>
    </citation>
    <scope>NUCLEOTIDE SEQUENCE [LARGE SCALE GENOMIC DNA]</scope>
</reference>
<protein>
    <recommendedName>
        <fullName evidence="1">NadR/Ttd14 AAA domain-containing protein</fullName>
    </recommendedName>
</protein>
<gene>
    <name evidence="2" type="ORF">US86_C0001G0036</name>
</gene>